<dbReference type="EMBL" id="AOKG01001690">
    <property type="protein sequence ID" value="EPN46013.1"/>
    <property type="molecule type" value="Genomic_DNA"/>
</dbReference>
<organism evidence="1 2">
    <name type="scientific">Pseudomonas syringae pv. actinidiae ICMP 18807</name>
    <dbReference type="NCBI Taxonomy" id="1194404"/>
    <lineage>
        <taxon>Bacteria</taxon>
        <taxon>Pseudomonadati</taxon>
        <taxon>Pseudomonadota</taxon>
        <taxon>Gammaproteobacteria</taxon>
        <taxon>Pseudomonadales</taxon>
        <taxon>Pseudomonadaceae</taxon>
        <taxon>Pseudomonas</taxon>
        <taxon>Pseudomonas syringae</taxon>
    </lineage>
</organism>
<name>S6UW11_PSESF</name>
<feature type="non-terminal residue" evidence="1">
    <location>
        <position position="56"/>
    </location>
</feature>
<protein>
    <submittedName>
        <fullName evidence="1">Phospholipase D</fullName>
    </submittedName>
</protein>
<dbReference type="Proteomes" id="UP000015729">
    <property type="component" value="Unassembled WGS sequence"/>
</dbReference>
<evidence type="ECO:0000313" key="2">
    <source>
        <dbReference type="Proteomes" id="UP000015729"/>
    </source>
</evidence>
<dbReference type="AlphaFoldDB" id="S6UW11"/>
<gene>
    <name evidence="1" type="ORF">A244_24589</name>
</gene>
<accession>S6UW11</accession>
<comment type="caution">
    <text evidence="1">The sequence shown here is derived from an EMBL/GenBank/DDBJ whole genome shotgun (WGS) entry which is preliminary data.</text>
</comment>
<sequence length="56" mass="6297">MNGAIFPWREDSRFQLLIDGPAFFPRMIAAIDRAEQQVDLELYLVEAGACADAVVR</sequence>
<reference evidence="1 2" key="1">
    <citation type="journal article" date="2013" name="PLoS Pathog.">
        <title>Genomic analysis of the Kiwifruit pathogen Pseudomonas syringae pv. actinidiae provides insight into the origins of an emergent plant disease.</title>
        <authorList>
            <person name="McCann H.C."/>
            <person name="Rikkerink E.H."/>
            <person name="Bertels F."/>
            <person name="Fiers M."/>
            <person name="Lu A."/>
            <person name="Rees-George J."/>
            <person name="Andersen M.T."/>
            <person name="Gleave A.P."/>
            <person name="Haubold B."/>
            <person name="Wohlers M.W."/>
            <person name="Guttman D.S."/>
            <person name="Wang P.W."/>
            <person name="Straub C."/>
            <person name="Vanneste J.L."/>
            <person name="Rainey P.B."/>
            <person name="Templeton M.D."/>
        </authorList>
    </citation>
    <scope>NUCLEOTIDE SEQUENCE [LARGE SCALE GENOMIC DNA]</scope>
    <source>
        <strain evidence="1 2">ICMP 18807</strain>
    </source>
</reference>
<dbReference type="SUPFAM" id="SSF56024">
    <property type="entry name" value="Phospholipase D/nuclease"/>
    <property type="match status" value="1"/>
</dbReference>
<proteinExistence type="predicted"/>
<evidence type="ECO:0000313" key="1">
    <source>
        <dbReference type="EMBL" id="EPN46013.1"/>
    </source>
</evidence>